<comment type="caution">
    <text evidence="1">The sequence shown here is derived from an EMBL/GenBank/DDBJ whole genome shotgun (WGS) entry which is preliminary data.</text>
</comment>
<dbReference type="Proteomes" id="UP000807716">
    <property type="component" value="Unassembled WGS sequence"/>
</dbReference>
<organism evidence="1 2">
    <name type="scientific">Actinomortierella ambigua</name>
    <dbReference type="NCBI Taxonomy" id="1343610"/>
    <lineage>
        <taxon>Eukaryota</taxon>
        <taxon>Fungi</taxon>
        <taxon>Fungi incertae sedis</taxon>
        <taxon>Mucoromycota</taxon>
        <taxon>Mortierellomycotina</taxon>
        <taxon>Mortierellomycetes</taxon>
        <taxon>Mortierellales</taxon>
        <taxon>Mortierellaceae</taxon>
        <taxon>Actinomortierella</taxon>
    </lineage>
</organism>
<keyword evidence="2" id="KW-1185">Reference proteome</keyword>
<proteinExistence type="predicted"/>
<dbReference type="EMBL" id="JAAAJB010000522">
    <property type="protein sequence ID" value="KAG0254342.1"/>
    <property type="molecule type" value="Genomic_DNA"/>
</dbReference>
<gene>
    <name evidence="1" type="ORF">DFQ27_006906</name>
</gene>
<dbReference type="OrthoDB" id="2424341at2759"/>
<sequence>MGQSSSLSSDSGLEAKLFLDPVTFTVHNYILNEHNVSQMFHRYQIAVAKTVNNFDVSATLRNIPYFLYAYECLLPTTMLPSTPELGGHVP</sequence>
<name>A0A9P6U0V3_9FUNG</name>
<accession>A0A9P6U0V3</accession>
<protein>
    <submittedName>
        <fullName evidence="1">Uncharacterized protein</fullName>
    </submittedName>
</protein>
<reference evidence="1" key="1">
    <citation type="journal article" date="2020" name="Fungal Divers.">
        <title>Resolving the Mortierellaceae phylogeny through synthesis of multi-gene phylogenetics and phylogenomics.</title>
        <authorList>
            <person name="Vandepol N."/>
            <person name="Liber J."/>
            <person name="Desiro A."/>
            <person name="Na H."/>
            <person name="Kennedy M."/>
            <person name="Barry K."/>
            <person name="Grigoriev I.V."/>
            <person name="Miller A.N."/>
            <person name="O'Donnell K."/>
            <person name="Stajich J.E."/>
            <person name="Bonito G."/>
        </authorList>
    </citation>
    <scope>NUCLEOTIDE SEQUENCE</scope>
    <source>
        <strain evidence="1">BC1065</strain>
    </source>
</reference>
<evidence type="ECO:0000313" key="1">
    <source>
        <dbReference type="EMBL" id="KAG0254342.1"/>
    </source>
</evidence>
<dbReference type="AlphaFoldDB" id="A0A9P6U0V3"/>
<evidence type="ECO:0000313" key="2">
    <source>
        <dbReference type="Proteomes" id="UP000807716"/>
    </source>
</evidence>